<comment type="similarity">
    <text evidence="6">Belongs to the peptidase M3 family.</text>
</comment>
<evidence type="ECO:0000259" key="7">
    <source>
        <dbReference type="Pfam" id="PF01432"/>
    </source>
</evidence>
<dbReference type="SUPFAM" id="SSF55486">
    <property type="entry name" value="Metalloproteases ('zincins'), catalytic domain"/>
    <property type="match status" value="1"/>
</dbReference>
<comment type="caution">
    <text evidence="8">The sequence shown here is derived from an EMBL/GenBank/DDBJ whole genome shotgun (WGS) entry which is preliminary data.</text>
</comment>
<feature type="domain" description="Peptidase M3A/M3B catalytic" evidence="7">
    <location>
        <begin position="307"/>
        <end position="545"/>
    </location>
</feature>
<dbReference type="Gene3D" id="1.10.1370.30">
    <property type="match status" value="1"/>
</dbReference>
<keyword evidence="3 6" id="KW-0378">Hydrolase</keyword>
<dbReference type="Proteomes" id="UP000054709">
    <property type="component" value="Unassembled WGS sequence"/>
</dbReference>
<dbReference type="InterPro" id="IPR001567">
    <property type="entry name" value="Pept_M3A_M3B_dom"/>
</dbReference>
<keyword evidence="2 6" id="KW-0479">Metal-binding</keyword>
<evidence type="ECO:0000256" key="6">
    <source>
        <dbReference type="RuleBase" id="RU003435"/>
    </source>
</evidence>
<dbReference type="AlphaFoldDB" id="A0A0W1AWY7"/>
<gene>
    <name evidence="8" type="ORF">UQ64_17475</name>
</gene>
<dbReference type="Pfam" id="PF01432">
    <property type="entry name" value="Peptidase_M3"/>
    <property type="match status" value="1"/>
</dbReference>
<dbReference type="GO" id="GO:0004222">
    <property type="term" value="F:metalloendopeptidase activity"/>
    <property type="evidence" value="ECO:0007669"/>
    <property type="project" value="InterPro"/>
</dbReference>
<comment type="cofactor">
    <cofactor evidence="6">
        <name>Zn(2+)</name>
        <dbReference type="ChEBI" id="CHEBI:29105"/>
    </cofactor>
    <text evidence="6">Binds 1 zinc ion.</text>
</comment>
<proteinExistence type="inferred from homology"/>
<evidence type="ECO:0000313" key="8">
    <source>
        <dbReference type="EMBL" id="KTD85889.1"/>
    </source>
</evidence>
<evidence type="ECO:0000313" key="9">
    <source>
        <dbReference type="Proteomes" id="UP000054709"/>
    </source>
</evidence>
<protein>
    <submittedName>
        <fullName evidence="8">Oligoendopeptidase F</fullName>
    </submittedName>
</protein>
<evidence type="ECO:0000256" key="5">
    <source>
        <dbReference type="ARBA" id="ARBA00023049"/>
    </source>
</evidence>
<dbReference type="InterPro" id="IPR011976">
    <property type="entry name" value="Pept_M3B_oligopep-rel"/>
</dbReference>
<evidence type="ECO:0000256" key="3">
    <source>
        <dbReference type="ARBA" id="ARBA00022801"/>
    </source>
</evidence>
<keyword evidence="5 6" id="KW-0482">Metalloprotease</keyword>
<dbReference type="GO" id="GO:0046872">
    <property type="term" value="F:metal ion binding"/>
    <property type="evidence" value="ECO:0007669"/>
    <property type="project" value="UniProtKB-UniRule"/>
</dbReference>
<dbReference type="RefSeq" id="WP_060624163.1">
    <property type="nucleotide sequence ID" value="NZ_LCZJ02000025.1"/>
</dbReference>
<name>A0A0W1AWY7_9BACL</name>
<reference evidence="8 9" key="1">
    <citation type="journal article" date="2015" name="Int. Biodeterior. Biodegradation">
        <title>Physiological and genetic screening methods for the isolation of methyl tert-butyl ether-degrading bacteria for bioremediation purposes.</title>
        <authorList>
            <person name="Guisado I.M."/>
            <person name="Purswani J."/>
            <person name="Gonzalez Lopez J."/>
            <person name="Pozo C."/>
        </authorList>
    </citation>
    <scope>NUCLEOTIDE SEQUENCE [LARGE SCALE GENOMIC DNA]</scope>
    <source>
        <strain evidence="8 9">SH7</strain>
    </source>
</reference>
<dbReference type="CDD" id="cd09606">
    <property type="entry name" value="M3B_PepF"/>
    <property type="match status" value="1"/>
</dbReference>
<dbReference type="OrthoDB" id="9762795at2"/>
<evidence type="ECO:0000256" key="4">
    <source>
        <dbReference type="ARBA" id="ARBA00022833"/>
    </source>
</evidence>
<accession>A0A0W1AWY7</accession>
<organism evidence="8 9">
    <name type="scientific">Paenibacillus etheri</name>
    <dbReference type="NCBI Taxonomy" id="1306852"/>
    <lineage>
        <taxon>Bacteria</taxon>
        <taxon>Bacillati</taxon>
        <taxon>Bacillota</taxon>
        <taxon>Bacilli</taxon>
        <taxon>Bacillales</taxon>
        <taxon>Paenibacillaceae</taxon>
        <taxon>Paenibacillus</taxon>
    </lineage>
</organism>
<keyword evidence="4 6" id="KW-0862">Zinc</keyword>
<dbReference type="GO" id="GO:0006508">
    <property type="term" value="P:proteolysis"/>
    <property type="evidence" value="ECO:0007669"/>
    <property type="project" value="UniProtKB-KW"/>
</dbReference>
<dbReference type="NCBIfam" id="TIGR02289">
    <property type="entry name" value="M3_not_pepF"/>
    <property type="match status" value="1"/>
</dbReference>
<keyword evidence="9" id="KW-1185">Reference proteome</keyword>
<sequence length="564" mass="65909">MKFDDYRYERPDVEKFKQDFNTLLKDLNDTSPLEVQKASVTAINKLRNEFDTMQTLVSVRHSINTTDEFYKAEQEFMDEIGPVVQEYITDYYKALVHSKYRAEFEKEWGAQLLQLAEVSLRTFSPEIIEDLQLENKLSTEYSQLIASAKILFEGEERTLPQLAPFELSTDRDMRKSASEARFGFMSEHEAEFDRIYDELVKVRDRIAKKLGYSNFVQLGYDRMMRTDYNAEMVANFRKQVLEYIVPVSLQLKKRQTERLGLDDLKYYDENFSFKTGNATPKGDPDWIVANGKKMYKELSPETDEFFTFMLDNNLVDLVSKKGKQGGGYCTYFSQYQAPFIFSNFNGTSGDIDVLTHEVGHAFQVYESRNINVPEYAFPTYEACEIHSMSMEFFAWPWMNLFFEEDADKYRFNHLSDSLQFIPYGVSVDEFQHFVYSNPEATPAERKQAWRDIEKKYLPHRNYEGNTYLEQGGFWHKQGHIFASPFYYIDYTLAQLCAFQFWKRSNEDFKSAWSDYLELCQAGGSKSFIKLVELAGLTSPFEDGCISSVIGDIEGWLNSINDKEL</sequence>
<evidence type="ECO:0000256" key="2">
    <source>
        <dbReference type="ARBA" id="ARBA00022723"/>
    </source>
</evidence>
<evidence type="ECO:0000256" key="1">
    <source>
        <dbReference type="ARBA" id="ARBA00022670"/>
    </source>
</evidence>
<dbReference type="EMBL" id="LCZJ02000025">
    <property type="protein sequence ID" value="KTD85889.1"/>
    <property type="molecule type" value="Genomic_DNA"/>
</dbReference>
<keyword evidence="1 6" id="KW-0645">Protease</keyword>